<dbReference type="InterPro" id="IPR019448">
    <property type="entry name" value="NT-C2"/>
</dbReference>
<feature type="coiled-coil region" evidence="1">
    <location>
        <begin position="296"/>
        <end position="451"/>
    </location>
</feature>
<name>A0A394DRB3_LUPAN</name>
<evidence type="ECO:0000313" key="4">
    <source>
        <dbReference type="EMBL" id="OIW21941.1"/>
    </source>
</evidence>
<feature type="compositionally biased region" description="Polar residues" evidence="2">
    <location>
        <begin position="226"/>
        <end position="247"/>
    </location>
</feature>
<feature type="region of interest" description="Disordered" evidence="2">
    <location>
        <begin position="165"/>
        <end position="251"/>
    </location>
</feature>
<sequence>MFRPWRTDKNKVKAVFKLHFHVTQMVQPGVEALVVSIIPGDTGKPSTRLEKTKVNDGVCRWENPVYESVKFVQDPKTGKFNERIYYFLVSTGLSKASNIGDVSIDIAKYVEATKPSSVSLPIKNSHCDVVLHVSIQRIQENNDKREEDECEDAKLKNNDRSLRTYLSNGDIDESTKSDSSEDISGKSNTNRAELSADCRTSSGSDITLSSSDVSSGLDTPRELEQRNTSIHPGTNGFLSDVSQTSMPQKPAVEASASMYDVQKKSHWDWLAGSEHGSSADDSTNGSQVALPKERSLEASDIEIKRLKAELSALARQVDMSDLELQTLRKQIVKESKRGQELSKEIIGLKDERDALKTECDNLRSLKKRNNEAKVSNRPQLESGDLRTLVEEIREELNYEKDLNANLRLQLKKTQESNAELVLAVQDLDDMLEQKNKEIYNLSNKHEQSKNSHELEGNLSKFETDDDEDQKELDELVKEHINAKETDLLEQKIIDLYGEIEMYRRDKDELEMQVEQIALDYEILKQEKHDIAYKLQQSQLQEQLKMQYECSSPSPDIDEFENHIEGLENQLKKQSEEFSTSLATIKALETQIRRLEEDLEKQARGFEADLDAVTRDKVEQEQRAIRAEKQSEEFSNSLATIKAHETQIRRLEEELEKQAQGFEADLDAVTRDKVEQEQRAIRAEEALRKTRQKNANTAERLQEEFRRLSKQMASTFDANEKATMRAMTEASGLRTQKRLLEQMLHKAKEELLSDKACYEVKLNELSNQIDMMTIQIQEMLSDIADKSKKLQNQKKHEEQLSMEISEEMKMIKGENERLKSEISWFSEQLKQKETLTTDLELMKKSVEESEILLQRGTVERNELVSVISSMKKEAEELLDELNWMRHLKNGKETVVNLLESELEELKAQHIDLKNSLFEDEAEKEKITKQVLQLKDELKQKDDALNNIEKRLKDSSGCTQLSYGSKTITKNEKTVSIPQRSKEMTLKDKFEVLEGQIKSKETALEMSSSSFLEKERELQCKTEELVNKVEEFNHSIALQKVVGVKNITVEHLNGTAPVSEENSALSFNSDANLSEKQEDMSITENEDGIFTELSSLKERNKSMESELKEMQERYSEMSLKFAEVEGERQKLVMTVRTLKNARKVKN</sequence>
<dbReference type="EMBL" id="MLAU01040077">
    <property type="protein sequence ID" value="OIW21941.1"/>
    <property type="molecule type" value="Genomic_DNA"/>
</dbReference>
<dbReference type="AlphaFoldDB" id="A0A394DRB3"/>
<keyword evidence="1" id="KW-0175">Coiled coil</keyword>
<feature type="coiled-coil region" evidence="1">
    <location>
        <begin position="492"/>
        <end position="526"/>
    </location>
</feature>
<feature type="coiled-coil region" evidence="1">
    <location>
        <begin position="859"/>
        <end position="949"/>
    </location>
</feature>
<feature type="coiled-coil region" evidence="1">
    <location>
        <begin position="1091"/>
        <end position="1125"/>
    </location>
</feature>
<feature type="domain" description="C2 NT-type" evidence="3">
    <location>
        <begin position="4"/>
        <end position="139"/>
    </location>
</feature>
<dbReference type="KEGG" id="lang:109340895"/>
<dbReference type="STRING" id="3871.A0A394DRB3"/>
<dbReference type="PANTHER" id="PTHR34452">
    <property type="entry name" value="MYOSIN HEAVY CHAIN-RELATED PROTEIN"/>
    <property type="match status" value="1"/>
</dbReference>
<reference evidence="4 5" key="1">
    <citation type="journal article" date="2017" name="Plant Biotechnol. J.">
        <title>A comprehensive draft genome sequence for lupin (Lupinus angustifolius), an emerging health food: insights into plant-microbe interactions and legume evolution.</title>
        <authorList>
            <person name="Hane J.K."/>
            <person name="Ming Y."/>
            <person name="Kamphuis L.G."/>
            <person name="Nelson M.N."/>
            <person name="Garg G."/>
            <person name="Atkins C.A."/>
            <person name="Bayer P.E."/>
            <person name="Bravo A."/>
            <person name="Bringans S."/>
            <person name="Cannon S."/>
            <person name="Edwards D."/>
            <person name="Foley R."/>
            <person name="Gao L.L."/>
            <person name="Harrison M.J."/>
            <person name="Huang W."/>
            <person name="Hurgobin B."/>
            <person name="Li S."/>
            <person name="Liu C.W."/>
            <person name="McGrath A."/>
            <person name="Morahan G."/>
            <person name="Murray J."/>
            <person name="Weller J."/>
            <person name="Jian J."/>
            <person name="Singh K.B."/>
        </authorList>
    </citation>
    <scope>NUCLEOTIDE SEQUENCE [LARGE SCALE GENOMIC DNA]</scope>
    <source>
        <strain evidence="5">cv. Tanjil</strain>
        <tissue evidence="4">Whole plant</tissue>
    </source>
</reference>
<evidence type="ECO:0000256" key="2">
    <source>
        <dbReference type="SAM" id="MobiDB-lite"/>
    </source>
</evidence>
<dbReference type="PANTHER" id="PTHR34452:SF9">
    <property type="entry name" value="MYOSIN HEAVY CHAIN-LIKE PROTEIN"/>
    <property type="match status" value="1"/>
</dbReference>
<dbReference type="PROSITE" id="PS51840">
    <property type="entry name" value="C2_NT"/>
    <property type="match status" value="1"/>
</dbReference>
<organism evidence="4 5">
    <name type="scientific">Lupinus angustifolius</name>
    <name type="common">Narrow-leaved blue lupine</name>
    <dbReference type="NCBI Taxonomy" id="3871"/>
    <lineage>
        <taxon>Eukaryota</taxon>
        <taxon>Viridiplantae</taxon>
        <taxon>Streptophyta</taxon>
        <taxon>Embryophyta</taxon>
        <taxon>Tracheophyta</taxon>
        <taxon>Spermatophyta</taxon>
        <taxon>Magnoliopsida</taxon>
        <taxon>eudicotyledons</taxon>
        <taxon>Gunneridae</taxon>
        <taxon>Pentapetalae</taxon>
        <taxon>rosids</taxon>
        <taxon>fabids</taxon>
        <taxon>Fabales</taxon>
        <taxon>Fabaceae</taxon>
        <taxon>Papilionoideae</taxon>
        <taxon>50 kb inversion clade</taxon>
        <taxon>genistoids sensu lato</taxon>
        <taxon>core genistoids</taxon>
        <taxon>Genisteae</taxon>
        <taxon>Lupinus</taxon>
    </lineage>
</organism>
<dbReference type="Gramene" id="OIW21941">
    <property type="protein sequence ID" value="OIW21941"/>
    <property type="gene ID" value="TanjilG_15348"/>
</dbReference>
<accession>A0A394DRB3</accession>
<comment type="caution">
    <text evidence="4">The sequence shown here is derived from an EMBL/GenBank/DDBJ whole genome shotgun (WGS) entry which is preliminary data.</text>
</comment>
<keyword evidence="5" id="KW-1185">Reference proteome</keyword>
<protein>
    <recommendedName>
        <fullName evidence="3">C2 NT-type domain-containing protein</fullName>
    </recommendedName>
</protein>
<proteinExistence type="predicted"/>
<feature type="region of interest" description="Disordered" evidence="2">
    <location>
        <begin position="271"/>
        <end position="291"/>
    </location>
</feature>
<dbReference type="Pfam" id="PF10358">
    <property type="entry name" value="NT-C2"/>
    <property type="match status" value="1"/>
</dbReference>
<gene>
    <name evidence="4" type="ORF">TanjilG_15348</name>
</gene>
<evidence type="ECO:0000313" key="5">
    <source>
        <dbReference type="Proteomes" id="UP000188354"/>
    </source>
</evidence>
<evidence type="ECO:0000256" key="1">
    <source>
        <dbReference type="SAM" id="Coils"/>
    </source>
</evidence>
<dbReference type="Proteomes" id="UP000188354">
    <property type="component" value="Unassembled WGS sequence"/>
</dbReference>
<feature type="compositionally biased region" description="Low complexity" evidence="2">
    <location>
        <begin position="200"/>
        <end position="218"/>
    </location>
</feature>
<dbReference type="OrthoDB" id="765176at2759"/>
<feature type="compositionally biased region" description="Polar residues" evidence="2">
    <location>
        <begin position="275"/>
        <end position="287"/>
    </location>
</feature>
<feature type="coiled-coil region" evidence="1">
    <location>
        <begin position="556"/>
        <end position="820"/>
    </location>
</feature>
<evidence type="ECO:0000259" key="3">
    <source>
        <dbReference type="PROSITE" id="PS51840"/>
    </source>
</evidence>